<comment type="catalytic activity">
    <reaction evidence="8">
        <text>(9Z)-octadecenoate + glycine = N-(9Z-octadecenoyl)glycine + H2O</text>
        <dbReference type="Rhea" id="RHEA:51316"/>
        <dbReference type="ChEBI" id="CHEBI:15377"/>
        <dbReference type="ChEBI" id="CHEBI:30823"/>
        <dbReference type="ChEBI" id="CHEBI:57305"/>
        <dbReference type="ChEBI" id="CHEBI:133992"/>
    </reaction>
    <physiologicalReaction direction="right-to-left" evidence="8">
        <dbReference type="Rhea" id="RHEA:51318"/>
    </physiologicalReaction>
</comment>
<evidence type="ECO:0000256" key="6">
    <source>
        <dbReference type="ARBA" id="ARBA00022963"/>
    </source>
</evidence>
<keyword evidence="4" id="KW-0597">Phosphoprotein</keyword>
<dbReference type="GO" id="GO:0017064">
    <property type="term" value="F:fatty acid amide hydrolase activity"/>
    <property type="evidence" value="ECO:0007669"/>
    <property type="project" value="UniProtKB-EC"/>
</dbReference>
<comment type="caution">
    <text evidence="21">The sequence shown here is derived from an EMBL/GenBank/DDBJ whole genome shotgun (WGS) entry which is preliminary data.</text>
</comment>
<dbReference type="Gene3D" id="3.90.1300.10">
    <property type="entry name" value="Amidase signature (AS) domain"/>
    <property type="match status" value="1"/>
</dbReference>
<evidence type="ECO:0000256" key="18">
    <source>
        <dbReference type="PIRSR" id="PIRSR001221-1"/>
    </source>
</evidence>
<evidence type="ECO:0000256" key="17">
    <source>
        <dbReference type="ARBA" id="ARBA00077216"/>
    </source>
</evidence>
<evidence type="ECO:0000313" key="21">
    <source>
        <dbReference type="EMBL" id="GMR46119.1"/>
    </source>
</evidence>
<feature type="binding site" evidence="19">
    <location>
        <position position="214"/>
    </location>
    <ligand>
        <name>substrate</name>
    </ligand>
</feature>
<dbReference type="FunFam" id="3.90.1300.10:FF:000001">
    <property type="entry name" value="Fatty-acid amide hydrolase 1"/>
    <property type="match status" value="1"/>
</dbReference>
<evidence type="ECO:0000256" key="2">
    <source>
        <dbReference type="ARBA" id="ARBA00009199"/>
    </source>
</evidence>
<name>A0AAN5CKM4_9BILA</name>
<protein>
    <recommendedName>
        <fullName evidence="3">fatty acid amide hydrolase</fullName>
        <ecNumber evidence="3">3.5.1.99</ecNumber>
    </recommendedName>
    <alternativeName>
        <fullName evidence="17">Anandamide amidohydrolase 1</fullName>
    </alternativeName>
</protein>
<dbReference type="EC" id="3.5.1.99" evidence="3"/>
<evidence type="ECO:0000256" key="3">
    <source>
        <dbReference type="ARBA" id="ARBA00012112"/>
    </source>
</evidence>
<keyword evidence="5" id="KW-0378">Hydrolase</keyword>
<evidence type="ECO:0000256" key="14">
    <source>
        <dbReference type="ARBA" id="ARBA00051454"/>
    </source>
</evidence>
<feature type="active site" description="Charge relay system" evidence="18">
    <location>
        <position position="214"/>
    </location>
</feature>
<evidence type="ECO:0000256" key="1">
    <source>
        <dbReference type="ARBA" id="ARBA00000208"/>
    </source>
</evidence>
<comment type="catalytic activity">
    <reaction evidence="11">
        <text>N-(5Z,8Z,11Z,14Z-eicosatetraenoyl)-L-serine + H2O = (5Z,8Z,11Z,14Z)-eicosatetraenoate + L-serine</text>
        <dbReference type="Rhea" id="RHEA:64116"/>
        <dbReference type="ChEBI" id="CHEBI:15377"/>
        <dbReference type="ChEBI" id="CHEBI:32395"/>
        <dbReference type="ChEBI" id="CHEBI:33384"/>
        <dbReference type="ChEBI" id="CHEBI:149697"/>
    </reaction>
    <physiologicalReaction direction="left-to-right" evidence="11">
        <dbReference type="Rhea" id="RHEA:64117"/>
    </physiologicalReaction>
</comment>
<evidence type="ECO:0000256" key="12">
    <source>
        <dbReference type="ARBA" id="ARBA00050992"/>
    </source>
</evidence>
<dbReference type="SUPFAM" id="SSF75304">
    <property type="entry name" value="Amidase signature (AS) enzymes"/>
    <property type="match status" value="1"/>
</dbReference>
<feature type="active site" description="Acyl-ester intermediate" evidence="18">
    <location>
        <position position="238"/>
    </location>
</feature>
<keyword evidence="22" id="KW-1185">Reference proteome</keyword>
<evidence type="ECO:0000256" key="8">
    <source>
        <dbReference type="ARBA" id="ARBA00047450"/>
    </source>
</evidence>
<dbReference type="PIRSF" id="PIRSF001221">
    <property type="entry name" value="Amidase_fungi"/>
    <property type="match status" value="1"/>
</dbReference>
<dbReference type="GO" id="GO:0004040">
    <property type="term" value="F:amidase activity"/>
    <property type="evidence" value="ECO:0007669"/>
    <property type="project" value="TreeGrafter"/>
</dbReference>
<dbReference type="PANTHER" id="PTHR45847">
    <property type="entry name" value="FATTY ACID AMIDE HYDROLASE"/>
    <property type="match status" value="1"/>
</dbReference>
<dbReference type="InterPro" id="IPR023631">
    <property type="entry name" value="Amidase_dom"/>
</dbReference>
<gene>
    <name evidence="21" type="ORF">PMAYCL1PPCAC_16314</name>
</gene>
<evidence type="ECO:0000256" key="19">
    <source>
        <dbReference type="PIRSR" id="PIRSR001221-2"/>
    </source>
</evidence>
<feature type="binding site" evidence="19">
    <location>
        <begin position="235"/>
        <end position="238"/>
    </location>
    <ligand>
        <name>substrate</name>
    </ligand>
</feature>
<dbReference type="InterPro" id="IPR052096">
    <property type="entry name" value="Endocannabinoid_amidase"/>
</dbReference>
<evidence type="ECO:0000256" key="11">
    <source>
        <dbReference type="ARBA" id="ARBA00050294"/>
    </source>
</evidence>
<evidence type="ECO:0000256" key="13">
    <source>
        <dbReference type="ARBA" id="ARBA00051346"/>
    </source>
</evidence>
<proteinExistence type="inferred from homology"/>
<dbReference type="PROSITE" id="PS00571">
    <property type="entry name" value="AMIDASES"/>
    <property type="match status" value="1"/>
</dbReference>
<evidence type="ECO:0000256" key="9">
    <source>
        <dbReference type="ARBA" id="ARBA00048052"/>
    </source>
</evidence>
<evidence type="ECO:0000313" key="22">
    <source>
        <dbReference type="Proteomes" id="UP001328107"/>
    </source>
</evidence>
<organism evidence="21 22">
    <name type="scientific">Pristionchus mayeri</name>
    <dbReference type="NCBI Taxonomy" id="1317129"/>
    <lineage>
        <taxon>Eukaryota</taxon>
        <taxon>Metazoa</taxon>
        <taxon>Ecdysozoa</taxon>
        <taxon>Nematoda</taxon>
        <taxon>Chromadorea</taxon>
        <taxon>Rhabditida</taxon>
        <taxon>Rhabditina</taxon>
        <taxon>Diplogasteromorpha</taxon>
        <taxon>Diplogasteroidea</taxon>
        <taxon>Neodiplogasteridae</taxon>
        <taxon>Pristionchus</taxon>
    </lineage>
</organism>
<dbReference type="Pfam" id="PF01425">
    <property type="entry name" value="Amidase"/>
    <property type="match status" value="1"/>
</dbReference>
<dbReference type="AlphaFoldDB" id="A0AAN5CKM4"/>
<evidence type="ECO:0000256" key="16">
    <source>
        <dbReference type="ARBA" id="ARBA00052709"/>
    </source>
</evidence>
<dbReference type="GO" id="GO:0009062">
    <property type="term" value="P:fatty acid catabolic process"/>
    <property type="evidence" value="ECO:0007669"/>
    <property type="project" value="TreeGrafter"/>
</dbReference>
<dbReference type="InterPro" id="IPR020556">
    <property type="entry name" value="Amidase_CS"/>
</dbReference>
<accession>A0AAN5CKM4</accession>
<dbReference type="PANTHER" id="PTHR45847:SF10">
    <property type="entry name" value="FATTY ACID AMIDE HYDROLASE 1"/>
    <property type="match status" value="1"/>
</dbReference>
<feature type="domain" description="Amidase" evidence="20">
    <location>
        <begin position="85"/>
        <end position="558"/>
    </location>
</feature>
<evidence type="ECO:0000256" key="4">
    <source>
        <dbReference type="ARBA" id="ARBA00022553"/>
    </source>
</evidence>
<feature type="active site" description="Charge relay system" evidence="18">
    <location>
        <position position="139"/>
    </location>
</feature>
<comment type="catalytic activity">
    <reaction evidence="15">
        <text>N-docosanoyl-ethanolamine + H2O = docosanoate + ethanolamine</text>
        <dbReference type="Rhea" id="RHEA:63128"/>
        <dbReference type="ChEBI" id="CHEBI:15377"/>
        <dbReference type="ChEBI" id="CHEBI:23858"/>
        <dbReference type="ChEBI" id="CHEBI:57603"/>
        <dbReference type="ChEBI" id="CHEBI:146186"/>
    </reaction>
    <physiologicalReaction direction="left-to-right" evidence="15">
        <dbReference type="Rhea" id="RHEA:63129"/>
    </physiologicalReaction>
</comment>
<comment type="catalytic activity">
    <reaction evidence="14">
        <text>N-octadecanoyl ethanolamine + H2O = octadecanoate + ethanolamine</text>
        <dbReference type="Rhea" id="RHEA:63124"/>
        <dbReference type="ChEBI" id="CHEBI:15377"/>
        <dbReference type="ChEBI" id="CHEBI:25629"/>
        <dbReference type="ChEBI" id="CHEBI:57603"/>
        <dbReference type="ChEBI" id="CHEBI:85299"/>
    </reaction>
    <physiologicalReaction direction="left-to-right" evidence="14">
        <dbReference type="Rhea" id="RHEA:63125"/>
    </physiologicalReaction>
</comment>
<comment type="catalytic activity">
    <reaction evidence="1">
        <text>(9Z)-octadecenamide + H2O = (9Z)-octadecenoate + NH4(+)</text>
        <dbReference type="Rhea" id="RHEA:26506"/>
        <dbReference type="ChEBI" id="CHEBI:15377"/>
        <dbReference type="ChEBI" id="CHEBI:28938"/>
        <dbReference type="ChEBI" id="CHEBI:30823"/>
        <dbReference type="ChEBI" id="CHEBI:116314"/>
        <dbReference type="EC" id="3.5.1.99"/>
    </reaction>
    <physiologicalReaction direction="left-to-right" evidence="1">
        <dbReference type="Rhea" id="RHEA:26507"/>
    </physiologicalReaction>
</comment>
<feature type="binding site" evidence="19">
    <location>
        <position position="188"/>
    </location>
    <ligand>
        <name>substrate</name>
    </ligand>
</feature>
<dbReference type="EMBL" id="BTRK01000004">
    <property type="protein sequence ID" value="GMR46119.1"/>
    <property type="molecule type" value="Genomic_DNA"/>
</dbReference>
<evidence type="ECO:0000256" key="15">
    <source>
        <dbReference type="ARBA" id="ARBA00052458"/>
    </source>
</evidence>
<comment type="catalytic activity">
    <reaction evidence="13">
        <text>N-(9Z-hexadecenoyl) ethanolamine + H2O = (9Z)-hexadecenoate + ethanolamine</text>
        <dbReference type="Rhea" id="RHEA:35563"/>
        <dbReference type="ChEBI" id="CHEBI:15377"/>
        <dbReference type="ChEBI" id="CHEBI:32372"/>
        <dbReference type="ChEBI" id="CHEBI:57603"/>
        <dbReference type="ChEBI" id="CHEBI:71465"/>
    </reaction>
    <physiologicalReaction direction="left-to-right" evidence="13">
        <dbReference type="Rhea" id="RHEA:35564"/>
    </physiologicalReaction>
</comment>
<comment type="catalytic activity">
    <reaction evidence="10">
        <text>N-(5Z,8Z,11Z,14Z-eicosatetraenoyl)-ethanolamine + H2O = ethanolamine + (5Z,8Z,11Z,14Z)-eicosatetraenoate</text>
        <dbReference type="Rhea" id="RHEA:26136"/>
        <dbReference type="ChEBI" id="CHEBI:2700"/>
        <dbReference type="ChEBI" id="CHEBI:15377"/>
        <dbReference type="ChEBI" id="CHEBI:32395"/>
        <dbReference type="ChEBI" id="CHEBI:57603"/>
        <dbReference type="EC" id="3.5.1.99"/>
    </reaction>
    <physiologicalReaction direction="left-to-right" evidence="10">
        <dbReference type="Rhea" id="RHEA:26137"/>
    </physiologicalReaction>
</comment>
<dbReference type="InterPro" id="IPR036928">
    <property type="entry name" value="AS_sf"/>
</dbReference>
<comment type="catalytic activity">
    <reaction evidence="12">
        <text>N-(15Z-tetracosenoyl)-ethanolamine + H2O = (15Z)-tetracosenoate + ethanolamine</text>
        <dbReference type="Rhea" id="RHEA:63144"/>
        <dbReference type="ChEBI" id="CHEBI:15377"/>
        <dbReference type="ChEBI" id="CHEBI:32392"/>
        <dbReference type="ChEBI" id="CHEBI:57603"/>
        <dbReference type="ChEBI" id="CHEBI:146187"/>
    </reaction>
    <physiologicalReaction direction="left-to-right" evidence="12">
        <dbReference type="Rhea" id="RHEA:63145"/>
    </physiologicalReaction>
</comment>
<evidence type="ECO:0000259" key="20">
    <source>
        <dbReference type="Pfam" id="PF01425"/>
    </source>
</evidence>
<dbReference type="Proteomes" id="UP001328107">
    <property type="component" value="Unassembled WGS sequence"/>
</dbReference>
<evidence type="ECO:0000256" key="5">
    <source>
        <dbReference type="ARBA" id="ARBA00022801"/>
    </source>
</evidence>
<evidence type="ECO:0000256" key="10">
    <source>
        <dbReference type="ARBA" id="ARBA00048606"/>
    </source>
</evidence>
<evidence type="ECO:0000256" key="7">
    <source>
        <dbReference type="ARBA" id="ARBA00023098"/>
    </source>
</evidence>
<comment type="catalytic activity">
    <reaction evidence="16">
        <text>N-(5Z,8Z,11Z,14Z)-eicosatetraenoyl-glycine + H2O = (5Z,8Z,11Z,14Z)-eicosatetraenoate + glycine</text>
        <dbReference type="Rhea" id="RHEA:64108"/>
        <dbReference type="ChEBI" id="CHEBI:15377"/>
        <dbReference type="ChEBI" id="CHEBI:32395"/>
        <dbReference type="ChEBI" id="CHEBI:57305"/>
        <dbReference type="ChEBI" id="CHEBI:59002"/>
    </reaction>
    <physiologicalReaction direction="left-to-right" evidence="16">
        <dbReference type="Rhea" id="RHEA:64109"/>
    </physiologicalReaction>
</comment>
<reference evidence="22" key="1">
    <citation type="submission" date="2022-10" db="EMBL/GenBank/DDBJ databases">
        <title>Genome assembly of Pristionchus species.</title>
        <authorList>
            <person name="Yoshida K."/>
            <person name="Sommer R.J."/>
        </authorList>
    </citation>
    <scope>NUCLEOTIDE SEQUENCE [LARGE SCALE GENOMIC DNA]</scope>
    <source>
        <strain evidence="22">RS5460</strain>
    </source>
</reference>
<comment type="similarity">
    <text evidence="2">Belongs to the amidase family.</text>
</comment>
<keyword evidence="7" id="KW-0443">Lipid metabolism</keyword>
<keyword evidence="6" id="KW-0442">Lipid degradation</keyword>
<comment type="catalytic activity">
    <reaction evidence="9">
        <text>N-(9Z-octadecenoyl) ethanolamine + H2O = ethanolamine + (9Z)-octadecenoate</text>
        <dbReference type="Rhea" id="RHEA:45060"/>
        <dbReference type="ChEBI" id="CHEBI:15377"/>
        <dbReference type="ChEBI" id="CHEBI:30823"/>
        <dbReference type="ChEBI" id="CHEBI:57603"/>
        <dbReference type="ChEBI" id="CHEBI:71466"/>
    </reaction>
    <physiologicalReaction direction="left-to-right" evidence="9">
        <dbReference type="Rhea" id="RHEA:45061"/>
    </physiologicalReaction>
</comment>
<sequence>MSVLIISVIVLGLVAYFYNRREQRKARVAFLEKKIAKRQKERESDLKWAEGEAKKISDEKREDIGKLDFDQLRAALQRGDFTCSEVVSAYYGLALKANENINAIVLFIKESRVWAAEWDEKVKRGEKKPALFGMPVSIKECTMMKGYDQTRGYASEIGIPAENDSPLVTQLRELGAIPFVQTNVPTSLLSYTCGNSIYGWTENPHKKGRTPGGSSGGESALISAGGSLLGIGGDVGGSIRTPAAYAGIAGIKPSHLRYSSMHTTGSVPGRPLINASDGPLAPSIDICAEICKEMWSSNWQSEFDPYVPPVPWRQELFEEGRKYRIGYYADDGWFTPTPGCARVVDDARKALEAKGHTLVPFHPPDVPEINRLFVRAVCVDGGAYLMNLMENDIVPPIFLEALLPLRIPIIIQRAAAHVAGFFGYKRINKFFQCMARTTGELRQSYADIEAYRHTFINEMQKAGIDMVLCPATVTPAPPHDAPLHLSCGVSYVAIFNLLDFGAGVCKAGNWTEEDERKLADYTTEDIWYKMAKDFAKDSVGLPLGVQVAAPPYMEEGVLRVLSDIERALKK</sequence>